<name>W9QLT2_9ROSA</name>
<evidence type="ECO:0000313" key="2">
    <source>
        <dbReference type="Proteomes" id="UP000030645"/>
    </source>
</evidence>
<dbReference type="Proteomes" id="UP000030645">
    <property type="component" value="Unassembled WGS sequence"/>
</dbReference>
<evidence type="ECO:0000313" key="1">
    <source>
        <dbReference type="EMBL" id="EXB40554.1"/>
    </source>
</evidence>
<organism evidence="1 2">
    <name type="scientific">Morus notabilis</name>
    <dbReference type="NCBI Taxonomy" id="981085"/>
    <lineage>
        <taxon>Eukaryota</taxon>
        <taxon>Viridiplantae</taxon>
        <taxon>Streptophyta</taxon>
        <taxon>Embryophyta</taxon>
        <taxon>Tracheophyta</taxon>
        <taxon>Spermatophyta</taxon>
        <taxon>Magnoliopsida</taxon>
        <taxon>eudicotyledons</taxon>
        <taxon>Gunneridae</taxon>
        <taxon>Pentapetalae</taxon>
        <taxon>rosids</taxon>
        <taxon>fabids</taxon>
        <taxon>Rosales</taxon>
        <taxon>Moraceae</taxon>
        <taxon>Moreae</taxon>
        <taxon>Morus</taxon>
    </lineage>
</organism>
<reference evidence="2" key="1">
    <citation type="submission" date="2013-01" db="EMBL/GenBank/DDBJ databases">
        <title>Draft Genome Sequence of a Mulberry Tree, Morus notabilis C.K. Schneid.</title>
        <authorList>
            <person name="He N."/>
            <person name="Zhao S."/>
        </authorList>
    </citation>
    <scope>NUCLEOTIDE SEQUENCE</scope>
</reference>
<keyword evidence="2" id="KW-1185">Reference proteome</keyword>
<proteinExistence type="predicted"/>
<gene>
    <name evidence="1" type="ORF">L484_001182</name>
</gene>
<protein>
    <submittedName>
        <fullName evidence="1">Uncharacterized protein</fullName>
    </submittedName>
</protein>
<dbReference type="EMBL" id="KE343771">
    <property type="protein sequence ID" value="EXB40554.1"/>
    <property type="molecule type" value="Genomic_DNA"/>
</dbReference>
<dbReference type="AlphaFoldDB" id="W9QLT2"/>
<sequence>MVTTFGVVTGPISRFIEALLAIYNWHGNGANFWCRNGARQPLYRTSLRDLQLARERRNLLVS</sequence>
<accession>W9QLT2</accession>